<dbReference type="GO" id="GO:0016705">
    <property type="term" value="F:oxidoreductase activity, acting on paired donors, with incorporation or reduction of molecular oxygen"/>
    <property type="evidence" value="ECO:0007669"/>
    <property type="project" value="InterPro"/>
</dbReference>
<proteinExistence type="inferred from homology"/>
<evidence type="ECO:0000256" key="3">
    <source>
        <dbReference type="PIRSR" id="PIRSR602401-1"/>
    </source>
</evidence>
<dbReference type="OrthoDB" id="9764248at2"/>
<evidence type="ECO:0000313" key="8">
    <source>
        <dbReference type="Proteomes" id="UP000183760"/>
    </source>
</evidence>
<dbReference type="InterPro" id="IPR001128">
    <property type="entry name" value="Cyt_P450"/>
</dbReference>
<reference evidence="7 8" key="1">
    <citation type="submission" date="2016-10" db="EMBL/GenBank/DDBJ databases">
        <authorList>
            <person name="Varghese N."/>
            <person name="Submissions S."/>
        </authorList>
    </citation>
    <scope>NUCLEOTIDE SEQUENCE [LARGE SCALE GENOMIC DNA]</scope>
    <source>
        <strain evidence="7 8">DSM 16525</strain>
    </source>
</reference>
<keyword evidence="4" id="KW-0503">Monooxygenase</keyword>
<dbReference type="EMBL" id="BJXR01000037">
    <property type="protein sequence ID" value="GEN10248.1"/>
    <property type="molecule type" value="Genomic_DNA"/>
</dbReference>
<evidence type="ECO:0000313" key="6">
    <source>
        <dbReference type="EMBL" id="GEN10248.1"/>
    </source>
</evidence>
<evidence type="ECO:0000256" key="5">
    <source>
        <dbReference type="SAM" id="MobiDB-lite"/>
    </source>
</evidence>
<dbReference type="InterPro" id="IPR017972">
    <property type="entry name" value="Cyt_P450_CS"/>
</dbReference>
<keyword evidence="3 4" id="KW-0408">Iron</keyword>
<feature type="region of interest" description="Disordered" evidence="5">
    <location>
        <begin position="460"/>
        <end position="480"/>
    </location>
</feature>
<dbReference type="CDD" id="cd00302">
    <property type="entry name" value="cytochrome_P450"/>
    <property type="match status" value="1"/>
</dbReference>
<name>A0A511TAS5_MYXFU</name>
<evidence type="ECO:0000313" key="7">
    <source>
        <dbReference type="EMBL" id="SEU34902.1"/>
    </source>
</evidence>
<evidence type="ECO:0000256" key="2">
    <source>
        <dbReference type="ARBA" id="ARBA00010617"/>
    </source>
</evidence>
<dbReference type="EMBL" id="FOIB01000010">
    <property type="protein sequence ID" value="SEU34902.1"/>
    <property type="molecule type" value="Genomic_DNA"/>
</dbReference>
<comment type="caution">
    <text evidence="6">The sequence shown here is derived from an EMBL/GenBank/DDBJ whole genome shotgun (WGS) entry which is preliminary data.</text>
</comment>
<dbReference type="STRING" id="1334629.MFUL124B02_14085"/>
<gene>
    <name evidence="6" type="ORF">MFU01_52850</name>
    <name evidence="7" type="ORF">SAMN05443572_110150</name>
</gene>
<sequence length="480" mass="52721">MPNLLSRGLFNLFFGGRRAPLASLPGPTPGLLGNLGDFLGAQPWEVCARYAREYGPVTVAWLGPSPALILNDPDVIHEVMETRRLEFEKGNIGEQIRHSTTDDTPFIAEQGDDWARKHAMDPLAQPWTPAWQAAQVEPMRRALLESVEAQFAHPSVDLTPTLRRMTFDAFCVATVGEKLPTSSYDDFMLLAAGADARIQAKLPLRFVSAPKGFEAAKERFYGVFARKIHEARQARSSTAVDLMSWTLREMPRLDDQVHAHLLGGFFFGGVFSSSTTLVGAFHQLNKYPATLERLALESDALAQGPLSLSRLVDEAPWGEAVAYEALRILPAVRVFMRRSPLTPSRLAGVTLPPGTTLMVSNQHLHRDPSHWASPETFDPERWLNGGAARDPLGSGHFFPFGRGPRACVAGDFAMVYLRTALATLSARARILVDSTEPFEEGFFFGVVRPRGVTGKIIPRERSTLHPASPEAPLPPAVESA</sequence>
<feature type="compositionally biased region" description="Pro residues" evidence="5">
    <location>
        <begin position="469"/>
        <end position="480"/>
    </location>
</feature>
<keyword evidence="8" id="KW-1185">Reference proteome</keyword>
<keyword evidence="3 4" id="KW-0479">Metal-binding</keyword>
<dbReference type="Proteomes" id="UP000183760">
    <property type="component" value="Unassembled WGS sequence"/>
</dbReference>
<dbReference type="AlphaFoldDB" id="A0A511TAS5"/>
<dbReference type="InterPro" id="IPR036396">
    <property type="entry name" value="Cyt_P450_sf"/>
</dbReference>
<organism evidence="6 9">
    <name type="scientific">Myxococcus fulvus</name>
    <dbReference type="NCBI Taxonomy" id="33"/>
    <lineage>
        <taxon>Bacteria</taxon>
        <taxon>Pseudomonadati</taxon>
        <taxon>Myxococcota</taxon>
        <taxon>Myxococcia</taxon>
        <taxon>Myxococcales</taxon>
        <taxon>Cystobacterineae</taxon>
        <taxon>Myxococcaceae</taxon>
        <taxon>Myxococcus</taxon>
    </lineage>
</organism>
<dbReference type="Gene3D" id="1.10.630.10">
    <property type="entry name" value="Cytochrome P450"/>
    <property type="match status" value="1"/>
</dbReference>
<dbReference type="PRINTS" id="PR00463">
    <property type="entry name" value="EP450I"/>
</dbReference>
<dbReference type="Pfam" id="PF00067">
    <property type="entry name" value="p450"/>
    <property type="match status" value="1"/>
</dbReference>
<evidence type="ECO:0000256" key="1">
    <source>
        <dbReference type="ARBA" id="ARBA00001971"/>
    </source>
</evidence>
<comment type="similarity">
    <text evidence="2 4">Belongs to the cytochrome P450 family.</text>
</comment>
<dbReference type="PANTHER" id="PTHR24305:SF166">
    <property type="entry name" value="CYTOCHROME P450 12A4, MITOCHONDRIAL-RELATED"/>
    <property type="match status" value="1"/>
</dbReference>
<dbReference type="SUPFAM" id="SSF48264">
    <property type="entry name" value="Cytochrome P450"/>
    <property type="match status" value="1"/>
</dbReference>
<dbReference type="Proteomes" id="UP000321514">
    <property type="component" value="Unassembled WGS sequence"/>
</dbReference>
<evidence type="ECO:0000256" key="4">
    <source>
        <dbReference type="RuleBase" id="RU000461"/>
    </source>
</evidence>
<reference evidence="6 9" key="2">
    <citation type="submission" date="2019-07" db="EMBL/GenBank/DDBJ databases">
        <title>Whole genome shotgun sequence of Myxococcus fulvus NBRC 100333.</title>
        <authorList>
            <person name="Hosoyama A."/>
            <person name="Uohara A."/>
            <person name="Ohji S."/>
            <person name="Ichikawa N."/>
        </authorList>
    </citation>
    <scope>NUCLEOTIDE SEQUENCE [LARGE SCALE GENOMIC DNA]</scope>
    <source>
        <strain evidence="6 9">NBRC 100333</strain>
    </source>
</reference>
<keyword evidence="4" id="KW-0560">Oxidoreductase</keyword>
<keyword evidence="3 4" id="KW-0349">Heme</keyword>
<feature type="binding site" description="axial binding residue" evidence="3">
    <location>
        <position position="407"/>
    </location>
    <ligand>
        <name>heme</name>
        <dbReference type="ChEBI" id="CHEBI:30413"/>
    </ligand>
    <ligandPart>
        <name>Fe</name>
        <dbReference type="ChEBI" id="CHEBI:18248"/>
    </ligandPart>
</feature>
<dbReference type="PROSITE" id="PS00086">
    <property type="entry name" value="CYTOCHROME_P450"/>
    <property type="match status" value="1"/>
</dbReference>
<dbReference type="PANTHER" id="PTHR24305">
    <property type="entry name" value="CYTOCHROME P450"/>
    <property type="match status" value="1"/>
</dbReference>
<evidence type="ECO:0000313" key="9">
    <source>
        <dbReference type="Proteomes" id="UP000321514"/>
    </source>
</evidence>
<dbReference type="InterPro" id="IPR002401">
    <property type="entry name" value="Cyt_P450_E_grp-I"/>
</dbReference>
<dbReference type="RefSeq" id="WP_074957771.1">
    <property type="nucleotide sequence ID" value="NZ_BJXR01000037.1"/>
</dbReference>
<protein>
    <submittedName>
        <fullName evidence="6">Cytochrome P450</fullName>
    </submittedName>
</protein>
<dbReference type="GO" id="GO:0005506">
    <property type="term" value="F:iron ion binding"/>
    <property type="evidence" value="ECO:0007669"/>
    <property type="project" value="InterPro"/>
</dbReference>
<dbReference type="InterPro" id="IPR050121">
    <property type="entry name" value="Cytochrome_P450_monoxygenase"/>
</dbReference>
<dbReference type="GO" id="GO:0004497">
    <property type="term" value="F:monooxygenase activity"/>
    <property type="evidence" value="ECO:0007669"/>
    <property type="project" value="UniProtKB-KW"/>
</dbReference>
<dbReference type="GO" id="GO:0020037">
    <property type="term" value="F:heme binding"/>
    <property type="evidence" value="ECO:0007669"/>
    <property type="project" value="InterPro"/>
</dbReference>
<accession>A0A511TAS5</accession>
<comment type="cofactor">
    <cofactor evidence="1 3">
        <name>heme</name>
        <dbReference type="ChEBI" id="CHEBI:30413"/>
    </cofactor>
</comment>